<keyword evidence="3" id="KW-1185">Reference proteome</keyword>
<dbReference type="STRING" id="414684.RC1_3979"/>
<gene>
    <name evidence="2" type="ordered locus">RC1_3979</name>
</gene>
<dbReference type="PROSITE" id="PS51352">
    <property type="entry name" value="THIOREDOXIN_2"/>
    <property type="match status" value="1"/>
</dbReference>
<feature type="domain" description="Thioredoxin" evidence="1">
    <location>
        <begin position="18"/>
        <end position="157"/>
    </location>
</feature>
<dbReference type="Gene3D" id="3.40.30.10">
    <property type="entry name" value="Glutaredoxin"/>
    <property type="match status" value="1"/>
</dbReference>
<evidence type="ECO:0000313" key="2">
    <source>
        <dbReference type="EMBL" id="ACJ01320.1"/>
    </source>
</evidence>
<dbReference type="Proteomes" id="UP000001591">
    <property type="component" value="Chromosome"/>
</dbReference>
<sequence length="157" mass="16256">MPGSSPAAVAATVAEVPAQPRTAAGLFDLPAQPLEGAPPFERLRDRPALVVLFQPHCPHCLVQFRELEGFAAAHPEIAVAAVSLHGRTPDLLAELRRARAGVPAYRGSPALLTALGDPEGTPRLFAVAPDGRIVGERRGLQGRGALESLAAAVTAAP</sequence>
<protein>
    <recommendedName>
        <fullName evidence="1">Thioredoxin domain-containing protein</fullName>
    </recommendedName>
</protein>
<name>B6IYE6_RHOCS</name>
<dbReference type="AlphaFoldDB" id="B6IYE6"/>
<dbReference type="InterPro" id="IPR036249">
    <property type="entry name" value="Thioredoxin-like_sf"/>
</dbReference>
<dbReference type="InterPro" id="IPR013766">
    <property type="entry name" value="Thioredoxin_domain"/>
</dbReference>
<dbReference type="KEGG" id="rce:RC1_3979"/>
<organism evidence="2 3">
    <name type="scientific">Rhodospirillum centenum (strain ATCC 51521 / SW)</name>
    <dbReference type="NCBI Taxonomy" id="414684"/>
    <lineage>
        <taxon>Bacteria</taxon>
        <taxon>Pseudomonadati</taxon>
        <taxon>Pseudomonadota</taxon>
        <taxon>Alphaproteobacteria</taxon>
        <taxon>Rhodospirillales</taxon>
        <taxon>Rhodospirillaceae</taxon>
        <taxon>Rhodospirillum</taxon>
    </lineage>
</organism>
<evidence type="ECO:0000313" key="3">
    <source>
        <dbReference type="Proteomes" id="UP000001591"/>
    </source>
</evidence>
<dbReference type="HOGENOM" id="CLU_1676477_0_0_5"/>
<dbReference type="eggNOG" id="COG0526">
    <property type="taxonomic scope" value="Bacteria"/>
</dbReference>
<proteinExistence type="predicted"/>
<dbReference type="SUPFAM" id="SSF52833">
    <property type="entry name" value="Thioredoxin-like"/>
    <property type="match status" value="1"/>
</dbReference>
<accession>B6IYE6</accession>
<dbReference type="EMBL" id="CP000613">
    <property type="protein sequence ID" value="ACJ01320.1"/>
    <property type="molecule type" value="Genomic_DNA"/>
</dbReference>
<reference evidence="2 3" key="1">
    <citation type="journal article" date="2010" name="BMC Genomics">
        <title>Metabolic flexibility revealed in the genome of the cyst-forming alpha-1 proteobacterium Rhodospirillum centenum.</title>
        <authorList>
            <person name="Lu Y.K."/>
            <person name="Marden J."/>
            <person name="Han M."/>
            <person name="Swingley W.D."/>
            <person name="Mastrian S.D."/>
            <person name="Chowdhury S.R."/>
            <person name="Hao J."/>
            <person name="Helmy T."/>
            <person name="Kim S."/>
            <person name="Kurdoglu A.A."/>
            <person name="Matthies H.J."/>
            <person name="Rollo D."/>
            <person name="Stothard P."/>
            <person name="Blankenship R.E."/>
            <person name="Bauer C.E."/>
            <person name="Touchman J.W."/>
        </authorList>
    </citation>
    <scope>NUCLEOTIDE SEQUENCE [LARGE SCALE GENOMIC DNA]</scope>
    <source>
        <strain evidence="3">ATCC 51521 / SW</strain>
    </source>
</reference>
<evidence type="ECO:0000259" key="1">
    <source>
        <dbReference type="PROSITE" id="PS51352"/>
    </source>
</evidence>